<evidence type="ECO:0008006" key="3">
    <source>
        <dbReference type="Google" id="ProtNLM"/>
    </source>
</evidence>
<organism evidence="1 2">
    <name type="scientific">Nostoc punctiforme NIES-2108</name>
    <dbReference type="NCBI Taxonomy" id="1356359"/>
    <lineage>
        <taxon>Bacteria</taxon>
        <taxon>Bacillati</taxon>
        <taxon>Cyanobacteriota</taxon>
        <taxon>Cyanophyceae</taxon>
        <taxon>Nostocales</taxon>
        <taxon>Nostocaceae</taxon>
        <taxon>Nostoc</taxon>
    </lineage>
</organism>
<dbReference type="AlphaFoldDB" id="A0A367R605"/>
<name>A0A367R605_NOSPU</name>
<gene>
    <name evidence="1" type="ORF">A6769_30355</name>
</gene>
<dbReference type="Proteomes" id="UP000252085">
    <property type="component" value="Unassembled WGS sequence"/>
</dbReference>
<comment type="caution">
    <text evidence="1">The sequence shown here is derived from an EMBL/GenBank/DDBJ whole genome shotgun (WGS) entry which is preliminary data.</text>
</comment>
<dbReference type="SUPFAM" id="SSF52799">
    <property type="entry name" value="(Phosphotyrosine protein) phosphatases II"/>
    <property type="match status" value="1"/>
</dbReference>
<proteinExistence type="predicted"/>
<protein>
    <recommendedName>
        <fullName evidence="3">Phosphatase</fullName>
    </recommendedName>
</protein>
<reference evidence="2" key="1">
    <citation type="submission" date="2016-04" db="EMBL/GenBank/DDBJ databases">
        <authorList>
            <person name="Tabuchi Yagui T.R."/>
        </authorList>
    </citation>
    <scope>NUCLEOTIDE SEQUENCE [LARGE SCALE GENOMIC DNA]</scope>
</reference>
<dbReference type="Gene3D" id="3.90.190.10">
    <property type="entry name" value="Protein tyrosine phosphatase superfamily"/>
    <property type="match status" value="1"/>
</dbReference>
<dbReference type="InterPro" id="IPR029021">
    <property type="entry name" value="Prot-tyrosine_phosphatase-like"/>
</dbReference>
<evidence type="ECO:0000313" key="1">
    <source>
        <dbReference type="EMBL" id="RCJ31549.1"/>
    </source>
</evidence>
<dbReference type="EMBL" id="LXQE01000173">
    <property type="protein sequence ID" value="RCJ31549.1"/>
    <property type="molecule type" value="Genomic_DNA"/>
</dbReference>
<accession>A0A367R605</accession>
<sequence length="127" mass="14195">MNIVRKINDELSIAGQITLNQLQQIADEGYKSVLNLRLANETGLLANEQEKTELLGLYYVNLQTQAENINHQGMSEIYQLITKLPKPTLIHCDNSIRSAAIVFLYIAIKQGIGFEKALQKVISLGLI</sequence>
<evidence type="ECO:0000313" key="2">
    <source>
        <dbReference type="Proteomes" id="UP000252085"/>
    </source>
</evidence>